<sequence length="103" mass="11677">MSIKRYDEVSGTKFYQGSLFFGVKQPIGGKYLSGKITRCWFGDQARLSPKRRMGIEKCARRKKPQANLCLLDFGEEVKFQAAGICFQGRANTSNQTDFKKVGR</sequence>
<reference evidence="1 2" key="1">
    <citation type="submission" date="2019-07" db="EMBL/GenBank/DDBJ databases">
        <authorList>
            <person name="Friedrich A."/>
            <person name="Schacherer J."/>
        </authorList>
    </citation>
    <scope>NUCLEOTIDE SEQUENCE [LARGE SCALE GENOMIC DNA]</scope>
</reference>
<accession>A0A7D9GX93</accession>
<proteinExistence type="predicted"/>
<evidence type="ECO:0000313" key="1">
    <source>
        <dbReference type="EMBL" id="VUG16100.1"/>
    </source>
</evidence>
<dbReference type="Proteomes" id="UP000478008">
    <property type="component" value="Unassembled WGS sequence"/>
</dbReference>
<gene>
    <name evidence="1" type="ORF">DEBR0S1_07712G</name>
</gene>
<protein>
    <submittedName>
        <fullName evidence="1">DEBR0S1_07712g1_1</fullName>
    </submittedName>
</protein>
<organism evidence="1 2">
    <name type="scientific">Dekkera bruxellensis</name>
    <name type="common">Brettanomyces custersii</name>
    <dbReference type="NCBI Taxonomy" id="5007"/>
    <lineage>
        <taxon>Eukaryota</taxon>
        <taxon>Fungi</taxon>
        <taxon>Dikarya</taxon>
        <taxon>Ascomycota</taxon>
        <taxon>Saccharomycotina</taxon>
        <taxon>Pichiomycetes</taxon>
        <taxon>Pichiales</taxon>
        <taxon>Pichiaceae</taxon>
        <taxon>Brettanomyces</taxon>
    </lineage>
</organism>
<evidence type="ECO:0000313" key="2">
    <source>
        <dbReference type="Proteomes" id="UP000478008"/>
    </source>
</evidence>
<dbReference type="AlphaFoldDB" id="A0A7D9GX93"/>
<name>A0A7D9GX93_DEKBR</name>
<keyword evidence="2" id="KW-1185">Reference proteome</keyword>
<dbReference type="EMBL" id="CABFWN010000001">
    <property type="protein sequence ID" value="VUG16100.1"/>
    <property type="molecule type" value="Genomic_DNA"/>
</dbReference>